<dbReference type="SUPFAM" id="SSF52540">
    <property type="entry name" value="P-loop containing nucleoside triphosphate hydrolases"/>
    <property type="match status" value="1"/>
</dbReference>
<feature type="region of interest" description="Disordered" evidence="1">
    <location>
        <begin position="1"/>
        <end position="38"/>
    </location>
</feature>
<name>A0A4S8EVB1_9BURK</name>
<accession>A0A4S8EVB1</accession>
<dbReference type="InterPro" id="IPR022303">
    <property type="entry name" value="Conjug_Trfer_ATPase"/>
</dbReference>
<dbReference type="RefSeq" id="WP_136574480.1">
    <property type="nucleotide sequence ID" value="NZ_STFG01000021.1"/>
</dbReference>
<dbReference type="EMBL" id="STFG01000021">
    <property type="protein sequence ID" value="THT98408.1"/>
    <property type="molecule type" value="Genomic_DNA"/>
</dbReference>
<dbReference type="AlphaFoldDB" id="A0A4S8EVB1"/>
<feature type="compositionally biased region" description="Basic residues" evidence="1">
    <location>
        <begin position="1"/>
        <end position="12"/>
    </location>
</feature>
<dbReference type="InterPro" id="IPR025955">
    <property type="entry name" value="TraC/Conjuga_ATPase"/>
</dbReference>
<protein>
    <submittedName>
        <fullName evidence="2">Conjugative transfer ATPase</fullName>
    </submittedName>
</protein>
<dbReference type="Pfam" id="PF11130">
    <property type="entry name" value="TraC_F_IV"/>
    <property type="match status" value="1"/>
</dbReference>
<reference evidence="2 3" key="1">
    <citation type="journal article" date="2015" name="Antonie Van Leeuwenhoek">
        <title>Lampropedia puyangensis sp. nov., isolated from symptomatic bark of Populus ? euramericana canker and emended description of Lampropedia hyalina (Ehrenberg 1832) Lee et al. 2004.</title>
        <authorList>
            <person name="Li Y."/>
            <person name="Wang T."/>
            <person name="Piao C.G."/>
            <person name="Wang L.F."/>
            <person name="Tian G.Z."/>
            <person name="Zhu T.H."/>
            <person name="Guo M.W."/>
        </authorList>
    </citation>
    <scope>NUCLEOTIDE SEQUENCE [LARGE SCALE GENOMIC DNA]</scope>
    <source>
        <strain evidence="2 3">2-bin</strain>
    </source>
</reference>
<evidence type="ECO:0000313" key="2">
    <source>
        <dbReference type="EMBL" id="THT98408.1"/>
    </source>
</evidence>
<proteinExistence type="predicted"/>
<dbReference type="Proteomes" id="UP000308917">
    <property type="component" value="Unassembled WGS sequence"/>
</dbReference>
<gene>
    <name evidence="2" type="ORF">E9531_14440</name>
</gene>
<dbReference type="Gene3D" id="3.40.50.300">
    <property type="entry name" value="P-loop containing nucleotide triphosphate hydrolases"/>
    <property type="match status" value="1"/>
</dbReference>
<evidence type="ECO:0000313" key="3">
    <source>
        <dbReference type="Proteomes" id="UP000308917"/>
    </source>
</evidence>
<dbReference type="InterPro" id="IPR027417">
    <property type="entry name" value="P-loop_NTPase"/>
</dbReference>
<organism evidence="2 3">
    <name type="scientific">Lampropedia puyangensis</name>
    <dbReference type="NCBI Taxonomy" id="1330072"/>
    <lineage>
        <taxon>Bacteria</taxon>
        <taxon>Pseudomonadati</taxon>
        <taxon>Pseudomonadota</taxon>
        <taxon>Betaproteobacteria</taxon>
        <taxon>Burkholderiales</taxon>
        <taxon>Comamonadaceae</taxon>
        <taxon>Lampropedia</taxon>
    </lineage>
</organism>
<sequence length="648" mass="72851">MLGLFKNKKHAAQAKQAKPSQGKAQHQDEPQTLASRQRMAMRAPSFTDMLPYMAYAADENVFLMRDGSTVGAMLELSPISTEAKAEDYMREHAHKVQEALNALPEASPSPWIVQFFLNDDQNVLDLKTRLPEYIKSVHANYPDRAKAILESEFTQSVIAEFDHHLDLASRAQGLFFDSQVSNQIWRAQRRRIRCIIYRRFGAMDADEAHTAAAQVNTAMAIITAALHEAGVPTKRGTGKDFYEWLMPFFNPAPHWASSVTDALQKAPYWDGQVPEGQAPVFGWDIAQSLLASEPKSDVEAGLWEFDGRPFKALVLEALTQSPQVGHFSAERTEQAHSFARFDRLPPGSMLSLTIVIEPQCNVQRNVERIREASRATTALAMRTHNECDHVLERMAQGDKLFPTFLVLYVTAENREKLAEAVNEATTSLTSTGLRLISSRQDLVPLDSFMRALPFNYDHAFDTKHLRRQRLTFASQIANLMPVYGRSRGTPNPGMWFWNRGGEPVWLDPLNKRDRKKNAHMLVFGPTGAGKSSTLNYLSMITMAIHKPRLVIVDAGKSFELLMKYFKEKGLSTHSAVFTYGSDVSLPPFVHAMRVLDDLQVMESFYYAERQARAQTGIPDDNSMSPLLGDQNDEALQAEVITVEVTTTR</sequence>
<comment type="caution">
    <text evidence="2">The sequence shown here is derived from an EMBL/GenBank/DDBJ whole genome shotgun (WGS) entry which is preliminary data.</text>
</comment>
<dbReference type="NCBIfam" id="TIGR03744">
    <property type="entry name" value="traC_PFL_4706"/>
    <property type="match status" value="1"/>
</dbReference>
<dbReference type="OrthoDB" id="5555485at2"/>
<keyword evidence="3" id="KW-1185">Reference proteome</keyword>
<feature type="compositionally biased region" description="Low complexity" evidence="1">
    <location>
        <begin position="13"/>
        <end position="24"/>
    </location>
</feature>
<evidence type="ECO:0000256" key="1">
    <source>
        <dbReference type="SAM" id="MobiDB-lite"/>
    </source>
</evidence>